<evidence type="ECO:0000313" key="1">
    <source>
        <dbReference type="EMBL" id="MPN07953.1"/>
    </source>
</evidence>
<organism evidence="1">
    <name type="scientific">bioreactor metagenome</name>
    <dbReference type="NCBI Taxonomy" id="1076179"/>
    <lineage>
        <taxon>unclassified sequences</taxon>
        <taxon>metagenomes</taxon>
        <taxon>ecological metagenomes</taxon>
    </lineage>
</organism>
<comment type="caution">
    <text evidence="1">The sequence shown here is derived from an EMBL/GenBank/DDBJ whole genome shotgun (WGS) entry which is preliminary data.</text>
</comment>
<dbReference type="EMBL" id="VSSQ01053962">
    <property type="protein sequence ID" value="MPN07953.1"/>
    <property type="molecule type" value="Genomic_DNA"/>
</dbReference>
<gene>
    <name evidence="1" type="ORF">SDC9_155228</name>
</gene>
<accession>A0A645F644</accession>
<dbReference type="AlphaFoldDB" id="A0A645F644"/>
<proteinExistence type="predicted"/>
<sequence>MYRRENGIAETVDDALAVLCATYPDHTDCQQCSDGKCCEDHELFRNGHAETPAGSSGQDVFLNAVESYLRRYSKKSFQDHSSAETLLEAHLIWVLDMSKGV</sequence>
<name>A0A645F644_9ZZZZ</name>
<reference evidence="1" key="1">
    <citation type="submission" date="2019-08" db="EMBL/GenBank/DDBJ databases">
        <authorList>
            <person name="Kucharzyk K."/>
            <person name="Murdoch R.W."/>
            <person name="Higgins S."/>
            <person name="Loffler F."/>
        </authorList>
    </citation>
    <scope>NUCLEOTIDE SEQUENCE</scope>
</reference>
<protein>
    <submittedName>
        <fullName evidence="1">Uncharacterized protein</fullName>
    </submittedName>
</protein>